<dbReference type="InterPro" id="IPR005135">
    <property type="entry name" value="Endo/exonuclease/phosphatase"/>
</dbReference>
<feature type="domain" description="Endonuclease/exonuclease/phosphatase" evidence="1">
    <location>
        <begin position="12"/>
        <end position="180"/>
    </location>
</feature>
<sequence length="240" mass="27067">MKKDSIAKIRVATYNIHHGVNQDDKYNLQAIAATLKNLNADIITLQEVDQKWGIRSNYDEQLDILAKELNMYSTFAPALAKGIGGYGLGVLSRFPITNIEVKYLSGNLEQRILLAVDIEINDITLNIYNTHLGLSTEDRQSQIKDILGYINIKEKDNLSLLMGDFNVNKDSTELKAIKQIFFEVEELANKNIGETLINENLKIDNIYLLTKMPIKNLGILPSDASDHYPVFADILILKDN</sequence>
<accession>A0A1C0A5R8</accession>
<proteinExistence type="predicted"/>
<dbReference type="RefSeq" id="WP_068719399.1">
    <property type="nucleotide sequence ID" value="NZ_LWDV01000010.1"/>
</dbReference>
<keyword evidence="3" id="KW-1185">Reference proteome</keyword>
<organism evidence="2 3">
    <name type="scientific">Orenia metallireducens</name>
    <dbReference type="NCBI Taxonomy" id="1413210"/>
    <lineage>
        <taxon>Bacteria</taxon>
        <taxon>Bacillati</taxon>
        <taxon>Bacillota</taxon>
        <taxon>Clostridia</taxon>
        <taxon>Halanaerobiales</taxon>
        <taxon>Halobacteroidaceae</taxon>
        <taxon>Orenia</taxon>
    </lineage>
</organism>
<reference evidence="3" key="1">
    <citation type="submission" date="2016-07" db="EMBL/GenBank/DDBJ databases">
        <authorList>
            <person name="Florea S."/>
            <person name="Webb J.S."/>
            <person name="Jaromczyk J."/>
            <person name="Schardl C.L."/>
        </authorList>
    </citation>
    <scope>NUCLEOTIDE SEQUENCE [LARGE SCALE GENOMIC DNA]</scope>
    <source>
        <strain evidence="3">Z6</strain>
    </source>
</reference>
<dbReference type="GO" id="GO:0016020">
    <property type="term" value="C:membrane"/>
    <property type="evidence" value="ECO:0007669"/>
    <property type="project" value="GOC"/>
</dbReference>
<dbReference type="PANTHER" id="PTHR14859">
    <property type="entry name" value="CALCOFLUOR WHITE HYPERSENSITIVE PROTEIN PRECURSOR"/>
    <property type="match status" value="1"/>
</dbReference>
<name>A0A1C0A5R8_9FIRM</name>
<evidence type="ECO:0000259" key="1">
    <source>
        <dbReference type="Pfam" id="PF03372"/>
    </source>
</evidence>
<gene>
    <name evidence="2" type="ORF">U472_14165</name>
</gene>
<dbReference type="EMBL" id="LWDV01000010">
    <property type="protein sequence ID" value="OCL25487.1"/>
    <property type="molecule type" value="Genomic_DNA"/>
</dbReference>
<dbReference type="SUPFAM" id="SSF56219">
    <property type="entry name" value="DNase I-like"/>
    <property type="match status" value="1"/>
</dbReference>
<dbReference type="InterPro" id="IPR036691">
    <property type="entry name" value="Endo/exonu/phosph_ase_sf"/>
</dbReference>
<dbReference type="AlphaFoldDB" id="A0A1C0A5R8"/>
<dbReference type="GO" id="GO:0003824">
    <property type="term" value="F:catalytic activity"/>
    <property type="evidence" value="ECO:0007669"/>
    <property type="project" value="InterPro"/>
</dbReference>
<evidence type="ECO:0000313" key="2">
    <source>
        <dbReference type="EMBL" id="OCL25487.1"/>
    </source>
</evidence>
<dbReference type="Gene3D" id="3.60.10.10">
    <property type="entry name" value="Endonuclease/exonuclease/phosphatase"/>
    <property type="match status" value="1"/>
</dbReference>
<dbReference type="PANTHER" id="PTHR14859:SF15">
    <property type="entry name" value="ENDONUCLEASE_EXONUCLEASE_PHOSPHATASE DOMAIN-CONTAINING PROTEIN"/>
    <property type="match status" value="1"/>
</dbReference>
<dbReference type="InterPro" id="IPR051916">
    <property type="entry name" value="GPI-anchor_lipid_remodeler"/>
</dbReference>
<protein>
    <recommendedName>
        <fullName evidence="1">Endonuclease/exonuclease/phosphatase domain-containing protein</fullName>
    </recommendedName>
</protein>
<dbReference type="GO" id="GO:0006506">
    <property type="term" value="P:GPI anchor biosynthetic process"/>
    <property type="evidence" value="ECO:0007669"/>
    <property type="project" value="TreeGrafter"/>
</dbReference>
<reference evidence="2 3" key="2">
    <citation type="submission" date="2016-08" db="EMBL/GenBank/DDBJ databases">
        <title>Orenia metallireducens sp. nov. strain Z6, a Novel Metal-reducing Firmicute from the Deep Subsurface.</title>
        <authorList>
            <person name="Maxim B.I."/>
            <person name="Kenneth K."/>
            <person name="Flynn T.M."/>
            <person name="Oloughlin E.J."/>
            <person name="Locke R.A."/>
            <person name="Weber J.R."/>
            <person name="Egan S.M."/>
            <person name="Mackie R.I."/>
            <person name="Cann I.K."/>
        </authorList>
    </citation>
    <scope>NUCLEOTIDE SEQUENCE [LARGE SCALE GENOMIC DNA]</scope>
    <source>
        <strain evidence="2 3">Z6</strain>
    </source>
</reference>
<evidence type="ECO:0000313" key="3">
    <source>
        <dbReference type="Proteomes" id="UP000093514"/>
    </source>
</evidence>
<dbReference type="Proteomes" id="UP000093514">
    <property type="component" value="Unassembled WGS sequence"/>
</dbReference>
<comment type="caution">
    <text evidence="2">The sequence shown here is derived from an EMBL/GenBank/DDBJ whole genome shotgun (WGS) entry which is preliminary data.</text>
</comment>
<dbReference type="Pfam" id="PF03372">
    <property type="entry name" value="Exo_endo_phos"/>
    <property type="match status" value="1"/>
</dbReference>